<evidence type="ECO:0000313" key="3">
    <source>
        <dbReference type="EMBL" id="KXB66973.1"/>
    </source>
</evidence>
<feature type="domain" description="SLH" evidence="2">
    <location>
        <begin position="27"/>
        <end position="90"/>
    </location>
</feature>
<dbReference type="EMBL" id="LSDG01000023">
    <property type="protein sequence ID" value="KXB66973.1"/>
    <property type="molecule type" value="Genomic_DNA"/>
</dbReference>
<dbReference type="OrthoDB" id="2065578at2"/>
<dbReference type="Pfam" id="PF00462">
    <property type="entry name" value="Glutaredoxin"/>
    <property type="match status" value="1"/>
</dbReference>
<dbReference type="PANTHER" id="PTHR43308:SF5">
    <property type="entry name" value="S-LAYER PROTEIN _ PEPTIDOGLYCAN ENDO-BETA-N-ACETYLGLUCOSAMINIDASE"/>
    <property type="match status" value="1"/>
</dbReference>
<gene>
    <name evidence="3" type="ORF">HMPREF1863_00698</name>
</gene>
<dbReference type="SUPFAM" id="SSF52833">
    <property type="entry name" value="Thioredoxin-like"/>
    <property type="match status" value="1"/>
</dbReference>
<dbReference type="InterPro" id="IPR051465">
    <property type="entry name" value="Cell_Envelope_Struct_Comp"/>
</dbReference>
<keyword evidence="1" id="KW-0732">Signal</keyword>
<accession>A0A134AGX1</accession>
<dbReference type="AlphaFoldDB" id="A0A134AGX1"/>
<evidence type="ECO:0000256" key="1">
    <source>
        <dbReference type="SAM" id="SignalP"/>
    </source>
</evidence>
<dbReference type="CDD" id="cd02976">
    <property type="entry name" value="NrdH"/>
    <property type="match status" value="1"/>
</dbReference>
<name>A0A134AGX1_9FIRM</name>
<evidence type="ECO:0000259" key="2">
    <source>
        <dbReference type="PROSITE" id="PS51272"/>
    </source>
</evidence>
<dbReference type="PANTHER" id="PTHR43308">
    <property type="entry name" value="OUTER MEMBRANE PROTEIN ALPHA-RELATED"/>
    <property type="match status" value="1"/>
</dbReference>
<sequence>MNMKKNKWGSIALCSLALVTGLTQVAYASSFTDVPDTHWARPYIEELTSAGVLKGFPDGTFKPNDPVSLSETFSLIKGIKNPTEGELRQAVLSYGNIVRRAGVENWAYEAAAYALEQRVITEKQMMDASKAGAFAQPKKSCPTRRQIASYYARALRIPRNTDFSILKLADLDALGTIGDQFDQPVPVAEYVAALVKINVLAPEGSDGKFEGDRPIRRSEMARITKAAKDYTPPVRKKRHVVIYTRDDCNYCNMAKAFLTDTLKSAYVEKNVGIDEKALEEFQSKGYRSLPMIEVDGKVVEGFSPFKLMSVFESE</sequence>
<reference evidence="4" key="1">
    <citation type="submission" date="2016-01" db="EMBL/GenBank/DDBJ databases">
        <authorList>
            <person name="Mitreva M."/>
            <person name="Pepin K.H."/>
            <person name="Mihindukulasuriya K.A."/>
            <person name="Fulton R."/>
            <person name="Fronick C."/>
            <person name="O'Laughlin M."/>
            <person name="Miner T."/>
            <person name="Herter B."/>
            <person name="Rosa B.A."/>
            <person name="Cordes M."/>
            <person name="Tomlinson C."/>
            <person name="Wollam A."/>
            <person name="Palsikar V.B."/>
            <person name="Mardis E.R."/>
            <person name="Wilson R.K."/>
        </authorList>
    </citation>
    <scope>NUCLEOTIDE SEQUENCE [LARGE SCALE GENOMIC DNA]</scope>
    <source>
        <strain evidence="4">DNF00729</strain>
    </source>
</reference>
<dbReference type="RefSeq" id="WP_068367299.1">
    <property type="nucleotide sequence ID" value="NZ_KQ960172.1"/>
</dbReference>
<comment type="caution">
    <text evidence="3">The sequence shown here is derived from an EMBL/GenBank/DDBJ whole genome shotgun (WGS) entry which is preliminary data.</text>
</comment>
<dbReference type="InterPro" id="IPR036249">
    <property type="entry name" value="Thioredoxin-like_sf"/>
</dbReference>
<dbReference type="InterPro" id="IPR002109">
    <property type="entry name" value="Glutaredoxin"/>
</dbReference>
<dbReference type="Proteomes" id="UP000070442">
    <property type="component" value="Unassembled WGS sequence"/>
</dbReference>
<evidence type="ECO:0000313" key="4">
    <source>
        <dbReference type="Proteomes" id="UP000070442"/>
    </source>
</evidence>
<dbReference type="PATRIC" id="fig|755172.3.peg.669"/>
<protein>
    <submittedName>
        <fullName evidence="3">Glutaredoxin</fullName>
    </submittedName>
</protein>
<dbReference type="PROSITE" id="PS51354">
    <property type="entry name" value="GLUTAREDOXIN_2"/>
    <property type="match status" value="1"/>
</dbReference>
<feature type="chain" id="PRO_5007461506" evidence="1">
    <location>
        <begin position="29"/>
        <end position="314"/>
    </location>
</feature>
<dbReference type="STRING" id="755172.HMPREF1863_00698"/>
<dbReference type="Pfam" id="PF00395">
    <property type="entry name" value="SLH"/>
    <property type="match status" value="1"/>
</dbReference>
<dbReference type="InterPro" id="IPR001119">
    <property type="entry name" value="SLH_dom"/>
</dbReference>
<dbReference type="PROSITE" id="PS51272">
    <property type="entry name" value="SLH"/>
    <property type="match status" value="1"/>
</dbReference>
<proteinExistence type="predicted"/>
<keyword evidence="4" id="KW-1185">Reference proteome</keyword>
<dbReference type="Gene3D" id="3.40.30.10">
    <property type="entry name" value="Glutaredoxin"/>
    <property type="match status" value="1"/>
</dbReference>
<feature type="signal peptide" evidence="1">
    <location>
        <begin position="1"/>
        <end position="28"/>
    </location>
</feature>
<organism evidence="3 4">
    <name type="scientific">Aedoeadaptatus coxii</name>
    <dbReference type="NCBI Taxonomy" id="755172"/>
    <lineage>
        <taxon>Bacteria</taxon>
        <taxon>Bacillati</taxon>
        <taxon>Bacillota</taxon>
        <taxon>Tissierellia</taxon>
        <taxon>Tissierellales</taxon>
        <taxon>Peptoniphilaceae</taxon>
        <taxon>Aedoeadaptatus</taxon>
    </lineage>
</organism>